<dbReference type="Gene3D" id="1.10.10.10">
    <property type="entry name" value="Winged helix-like DNA-binding domain superfamily/Winged helix DNA-binding domain"/>
    <property type="match status" value="1"/>
</dbReference>
<accession>A0A9Q4L545</accession>
<dbReference type="RefSeq" id="WP_277522828.1">
    <property type="nucleotide sequence ID" value="NZ_JAMQOT010000005.1"/>
</dbReference>
<organism evidence="2 3">
    <name type="scientific">Natrinema salsiterrestre</name>
    <dbReference type="NCBI Taxonomy" id="2950540"/>
    <lineage>
        <taxon>Archaea</taxon>
        <taxon>Methanobacteriati</taxon>
        <taxon>Methanobacteriota</taxon>
        <taxon>Stenosarchaea group</taxon>
        <taxon>Halobacteria</taxon>
        <taxon>Halobacteriales</taxon>
        <taxon>Natrialbaceae</taxon>
        <taxon>Natrinema</taxon>
    </lineage>
</organism>
<name>A0A9Q4L545_9EURY</name>
<dbReference type="AlphaFoldDB" id="A0A9Q4L545"/>
<keyword evidence="3" id="KW-1185">Reference proteome</keyword>
<dbReference type="EMBL" id="JAMQOT010000005">
    <property type="protein sequence ID" value="MDF9747043.1"/>
    <property type="molecule type" value="Genomic_DNA"/>
</dbReference>
<gene>
    <name evidence="2" type="ORF">NDI89_15745</name>
</gene>
<reference evidence="2" key="1">
    <citation type="submission" date="2022-06" db="EMBL/GenBank/DDBJ databases">
        <title>Natrinema sp. a new haloarchaeum isolate from saline soil.</title>
        <authorList>
            <person name="Strakova D."/>
            <person name="Galisteo C."/>
            <person name="Sanchez-Porro C."/>
            <person name="Ventosa A."/>
        </authorList>
    </citation>
    <scope>NUCLEOTIDE SEQUENCE</scope>
    <source>
        <strain evidence="2">S1CR25-10</strain>
    </source>
</reference>
<feature type="region of interest" description="Disordered" evidence="1">
    <location>
        <begin position="63"/>
        <end position="87"/>
    </location>
</feature>
<sequence>MTSRRALERRVLDSLVDDPSSVVDLAAQVDDHPITVEGACERLQADGAIRSIGGRRYEITASGRRQLADVGPATGGSDARSERESRP</sequence>
<comment type="caution">
    <text evidence="2">The sequence shown here is derived from an EMBL/GenBank/DDBJ whole genome shotgun (WGS) entry which is preliminary data.</text>
</comment>
<dbReference type="InterPro" id="IPR036390">
    <property type="entry name" value="WH_DNA-bd_sf"/>
</dbReference>
<dbReference type="SUPFAM" id="SSF46785">
    <property type="entry name" value="Winged helix' DNA-binding domain"/>
    <property type="match status" value="1"/>
</dbReference>
<dbReference type="Proteomes" id="UP001154061">
    <property type="component" value="Unassembled WGS sequence"/>
</dbReference>
<evidence type="ECO:0000256" key="1">
    <source>
        <dbReference type="SAM" id="MobiDB-lite"/>
    </source>
</evidence>
<dbReference type="InterPro" id="IPR036388">
    <property type="entry name" value="WH-like_DNA-bd_sf"/>
</dbReference>
<evidence type="ECO:0000313" key="2">
    <source>
        <dbReference type="EMBL" id="MDF9747043.1"/>
    </source>
</evidence>
<proteinExistence type="predicted"/>
<evidence type="ECO:0000313" key="3">
    <source>
        <dbReference type="Proteomes" id="UP001154061"/>
    </source>
</evidence>
<protein>
    <submittedName>
        <fullName evidence="2">MarR family transcriptional regulator</fullName>
    </submittedName>
</protein>